<dbReference type="Proteomes" id="UP001166021">
    <property type="component" value="Unassembled WGS sequence"/>
</dbReference>
<dbReference type="InterPro" id="IPR007569">
    <property type="entry name" value="DUF559"/>
</dbReference>
<dbReference type="PANTHER" id="PTHR38590">
    <property type="entry name" value="BLL0828 PROTEIN"/>
    <property type="match status" value="1"/>
</dbReference>
<dbReference type="InterPro" id="IPR011335">
    <property type="entry name" value="Restrct_endonuc-II-like"/>
</dbReference>
<sequence>MKKRKIIPYNHKLKEFARELRNNSTKAEVILWQKIKRKQMYGYDFHRQKPLGNYIVDFFCHELILAIEVDGYSHSLLEVYNRDIKKEKELNGLGVHVLRYSDYQVLKDTYNVLNSIENYITEYEKHTPNPSQEGNGKGKE</sequence>
<keyword evidence="2" id="KW-0378">Hydrolase</keyword>
<dbReference type="PANTHER" id="PTHR38590:SF1">
    <property type="entry name" value="BLL0828 PROTEIN"/>
    <property type="match status" value="1"/>
</dbReference>
<dbReference type="Gene3D" id="3.40.960.10">
    <property type="entry name" value="VSR Endonuclease"/>
    <property type="match status" value="1"/>
</dbReference>
<dbReference type="EMBL" id="JABTCF010000002">
    <property type="protein sequence ID" value="MBD0776980.1"/>
    <property type="molecule type" value="Genomic_DNA"/>
</dbReference>
<evidence type="ECO:0000313" key="2">
    <source>
        <dbReference type="EMBL" id="MBD0776980.1"/>
    </source>
</evidence>
<reference evidence="2" key="1">
    <citation type="submission" date="2020-05" db="EMBL/GenBank/DDBJ databases">
        <title>The draft genome sequence of Maribacter sp. ANRC-HE7.</title>
        <authorList>
            <person name="Mu L."/>
        </authorList>
    </citation>
    <scope>NUCLEOTIDE SEQUENCE</scope>
    <source>
        <strain evidence="2">ANRC-HE7</strain>
    </source>
</reference>
<keyword evidence="3" id="KW-1185">Reference proteome</keyword>
<evidence type="ECO:0000259" key="1">
    <source>
        <dbReference type="Pfam" id="PF04480"/>
    </source>
</evidence>
<accession>A0ABR7UY65</accession>
<name>A0ABR7UY65_9FLAO</name>
<dbReference type="InterPro" id="IPR047216">
    <property type="entry name" value="Endonuclease_DUF559_bact"/>
</dbReference>
<keyword evidence="2" id="KW-0255">Endonuclease</keyword>
<dbReference type="SUPFAM" id="SSF52980">
    <property type="entry name" value="Restriction endonuclease-like"/>
    <property type="match status" value="1"/>
</dbReference>
<dbReference type="CDD" id="cd01038">
    <property type="entry name" value="Endonuclease_DUF559"/>
    <property type="match status" value="1"/>
</dbReference>
<dbReference type="Pfam" id="PF04480">
    <property type="entry name" value="DUF559"/>
    <property type="match status" value="1"/>
</dbReference>
<keyword evidence="2" id="KW-0540">Nuclease</keyword>
<organism evidence="2 3">
    <name type="scientific">Maribacter aquimaris</name>
    <dbReference type="NCBI Taxonomy" id="2737171"/>
    <lineage>
        <taxon>Bacteria</taxon>
        <taxon>Pseudomonadati</taxon>
        <taxon>Bacteroidota</taxon>
        <taxon>Flavobacteriia</taxon>
        <taxon>Flavobacteriales</taxon>
        <taxon>Flavobacteriaceae</taxon>
        <taxon>Maribacter</taxon>
    </lineage>
</organism>
<dbReference type="RefSeq" id="WP_188242526.1">
    <property type="nucleotide sequence ID" value="NZ_JABTCF010000002.1"/>
</dbReference>
<protein>
    <submittedName>
        <fullName evidence="2">Endonuclease domain-containing protein</fullName>
    </submittedName>
</protein>
<dbReference type="GO" id="GO:0004519">
    <property type="term" value="F:endonuclease activity"/>
    <property type="evidence" value="ECO:0007669"/>
    <property type="project" value="UniProtKB-KW"/>
</dbReference>
<feature type="domain" description="DUF559" evidence="1">
    <location>
        <begin position="12"/>
        <end position="119"/>
    </location>
</feature>
<proteinExistence type="predicted"/>
<comment type="caution">
    <text evidence="2">The sequence shown here is derived from an EMBL/GenBank/DDBJ whole genome shotgun (WGS) entry which is preliminary data.</text>
</comment>
<gene>
    <name evidence="2" type="ORF">HPE56_04165</name>
</gene>
<evidence type="ECO:0000313" key="3">
    <source>
        <dbReference type="Proteomes" id="UP001166021"/>
    </source>
</evidence>